<dbReference type="PANTHER" id="PTHR35809">
    <property type="entry name" value="ARCHAETIDYLSERINE DECARBOXYLASE PROENZYME-RELATED"/>
    <property type="match status" value="1"/>
</dbReference>
<keyword evidence="9" id="KW-1208">Phospholipid metabolism</keyword>
<evidence type="ECO:0000256" key="9">
    <source>
        <dbReference type="ARBA" id="ARBA00023264"/>
    </source>
</evidence>
<name>X1BCD3_9ZZZZ</name>
<organism evidence="11">
    <name type="scientific">marine sediment metagenome</name>
    <dbReference type="NCBI Taxonomy" id="412755"/>
    <lineage>
        <taxon>unclassified sequences</taxon>
        <taxon>metagenomes</taxon>
        <taxon>ecological metagenomes</taxon>
    </lineage>
</organism>
<evidence type="ECO:0000256" key="7">
    <source>
        <dbReference type="ARBA" id="ARBA00023209"/>
    </source>
</evidence>
<gene>
    <name evidence="11" type="ORF">S01H4_33717</name>
</gene>
<dbReference type="AlphaFoldDB" id="X1BCD3"/>
<keyword evidence="4" id="KW-0443">Lipid metabolism</keyword>
<evidence type="ECO:0000256" key="4">
    <source>
        <dbReference type="ARBA" id="ARBA00023098"/>
    </source>
</evidence>
<keyword evidence="1" id="KW-1003">Cell membrane</keyword>
<keyword evidence="2" id="KW-0444">Lipid biosynthesis</keyword>
<keyword evidence="8" id="KW-0456">Lyase</keyword>
<keyword evidence="5" id="KW-0472">Membrane</keyword>
<evidence type="ECO:0000256" key="10">
    <source>
        <dbReference type="ARBA" id="ARBA00023317"/>
    </source>
</evidence>
<feature type="non-terminal residue" evidence="11">
    <location>
        <position position="1"/>
    </location>
</feature>
<keyword evidence="3" id="KW-0210">Decarboxylase</keyword>
<reference evidence="11" key="1">
    <citation type="journal article" date="2014" name="Front. Microbiol.">
        <title>High frequency of phylogenetically diverse reductive dehalogenase-homologous genes in deep subseafloor sedimentary metagenomes.</title>
        <authorList>
            <person name="Kawai M."/>
            <person name="Futagami T."/>
            <person name="Toyoda A."/>
            <person name="Takaki Y."/>
            <person name="Nishi S."/>
            <person name="Hori S."/>
            <person name="Arai W."/>
            <person name="Tsubouchi T."/>
            <person name="Morono Y."/>
            <person name="Uchiyama I."/>
            <person name="Ito T."/>
            <person name="Fujiyama A."/>
            <person name="Inagaki F."/>
            <person name="Takami H."/>
        </authorList>
    </citation>
    <scope>NUCLEOTIDE SEQUENCE</scope>
    <source>
        <strain evidence="11">Expedition CK06-06</strain>
    </source>
</reference>
<dbReference type="InterPro" id="IPR003817">
    <property type="entry name" value="PS_Dcarbxylase"/>
</dbReference>
<dbReference type="Pfam" id="PF02666">
    <property type="entry name" value="PS_Dcarbxylase"/>
    <property type="match status" value="1"/>
</dbReference>
<keyword evidence="6" id="KW-0865">Zymogen</keyword>
<keyword evidence="10" id="KW-0670">Pyruvate</keyword>
<accession>X1BCD3</accession>
<evidence type="ECO:0000256" key="5">
    <source>
        <dbReference type="ARBA" id="ARBA00023136"/>
    </source>
</evidence>
<evidence type="ECO:0000256" key="1">
    <source>
        <dbReference type="ARBA" id="ARBA00022475"/>
    </source>
</evidence>
<dbReference type="GO" id="GO:0004609">
    <property type="term" value="F:phosphatidylserine decarboxylase activity"/>
    <property type="evidence" value="ECO:0007669"/>
    <property type="project" value="InterPro"/>
</dbReference>
<evidence type="ECO:0000313" key="11">
    <source>
        <dbReference type="EMBL" id="GAG81793.1"/>
    </source>
</evidence>
<dbReference type="EMBL" id="BART01017773">
    <property type="protein sequence ID" value="GAG81793.1"/>
    <property type="molecule type" value="Genomic_DNA"/>
</dbReference>
<comment type="caution">
    <text evidence="11">The sequence shown here is derived from an EMBL/GenBank/DDBJ whole genome shotgun (WGS) entry which is preliminary data.</text>
</comment>
<evidence type="ECO:0000256" key="2">
    <source>
        <dbReference type="ARBA" id="ARBA00022516"/>
    </source>
</evidence>
<dbReference type="GO" id="GO:0008654">
    <property type="term" value="P:phospholipid biosynthetic process"/>
    <property type="evidence" value="ECO:0007669"/>
    <property type="project" value="UniProtKB-KW"/>
</dbReference>
<protein>
    <recommendedName>
        <fullName evidence="12">Phosphatidylserine decarboxylase</fullName>
    </recommendedName>
</protein>
<dbReference type="PANTHER" id="PTHR35809:SF1">
    <property type="entry name" value="ARCHAETIDYLSERINE DECARBOXYLASE PROENZYME-RELATED"/>
    <property type="match status" value="1"/>
</dbReference>
<keyword evidence="7" id="KW-0594">Phospholipid biosynthesis</keyword>
<evidence type="ECO:0000256" key="6">
    <source>
        <dbReference type="ARBA" id="ARBA00023145"/>
    </source>
</evidence>
<dbReference type="InterPro" id="IPR033175">
    <property type="entry name" value="PSD-A"/>
</dbReference>
<evidence type="ECO:0000256" key="3">
    <source>
        <dbReference type="ARBA" id="ARBA00022793"/>
    </source>
</evidence>
<evidence type="ECO:0008006" key="12">
    <source>
        <dbReference type="Google" id="ProtNLM"/>
    </source>
</evidence>
<proteinExistence type="predicted"/>
<evidence type="ECO:0000256" key="8">
    <source>
        <dbReference type="ARBA" id="ARBA00023239"/>
    </source>
</evidence>
<sequence>DSARNERVIITIDTDIGLVKLIQISGTLARRIVPYIKKGDKLKKGEKIGIILFGSRVDIYIPSKKIEYINVKLGDKIRAGEKSIAKIND</sequence>